<comment type="similarity">
    <text evidence="2">Belongs to the peptidase S1C family.</text>
</comment>
<dbReference type="GO" id="GO:0009534">
    <property type="term" value="C:chloroplast thylakoid"/>
    <property type="evidence" value="ECO:0007669"/>
    <property type="project" value="UniProtKB-ARBA"/>
</dbReference>
<evidence type="ECO:0000256" key="1">
    <source>
        <dbReference type="ARBA" id="ARBA00004229"/>
    </source>
</evidence>
<name>A0AAN9EYM3_CROPI</name>
<keyword evidence="11" id="KW-1185">Reference proteome</keyword>
<dbReference type="InterPro" id="IPR001478">
    <property type="entry name" value="PDZ"/>
</dbReference>
<dbReference type="EMBL" id="JAYWIO010000004">
    <property type="protein sequence ID" value="KAK7266372.1"/>
    <property type="molecule type" value="Genomic_DNA"/>
</dbReference>
<evidence type="ECO:0000256" key="5">
    <source>
        <dbReference type="ARBA" id="ARBA00022670"/>
    </source>
</evidence>
<dbReference type="SMART" id="SM00228">
    <property type="entry name" value="PDZ"/>
    <property type="match status" value="1"/>
</dbReference>
<evidence type="ECO:0000256" key="8">
    <source>
        <dbReference type="ARBA" id="ARBA00022946"/>
    </source>
</evidence>
<evidence type="ECO:0000313" key="10">
    <source>
        <dbReference type="EMBL" id="KAK7266372.1"/>
    </source>
</evidence>
<dbReference type="CDD" id="cd00990">
    <property type="entry name" value="cpPDZ_AtDEGP1-like"/>
    <property type="match status" value="1"/>
</dbReference>
<dbReference type="Proteomes" id="UP001372338">
    <property type="component" value="Unassembled WGS sequence"/>
</dbReference>
<dbReference type="PRINTS" id="PR00834">
    <property type="entry name" value="PROTEASES2C"/>
</dbReference>
<proteinExistence type="inferred from homology"/>
<comment type="subcellular location">
    <subcellularLocation>
        <location evidence="1">Plastid</location>
        <location evidence="1">Chloroplast</location>
    </subcellularLocation>
</comment>
<dbReference type="InterPro" id="IPR043504">
    <property type="entry name" value="Peptidase_S1_PA_chymotrypsin"/>
</dbReference>
<gene>
    <name evidence="10" type="ORF">RIF29_19016</name>
</gene>
<sequence>MQVSACNLWSLPMPPITQTNTALSRRELITSSLYSHSQQHLPPNDAVSPQPFFVSRTVEDPPQEYVPMLRKIVLSPTRRMLMASLPVFSCFLSSRYLSALALGDPSVTLEEVTPTAFSSGPLFPAEERIVQLFERNTYSVVNIFDVTLRPQLNVTGVVEIPEGNGSGVVWDEEGHIVTNYHVIGNALSRMPSSGQVVARVNILAAEGVQKNFEGTLIGADRLKDLAILKVDAPEDLLRPIKVGQSSSLKVGQQCLAIGNPFGFDHTLTVGVISGLNRDIFSQTGVTIGGGIQTDASINPGNSGGPLLDSKGNLIGINTAIFTQTGTSAGVGFAIPSSTVLRIVPQLIKFGKVVRAGLNVDIAPDLIANQLNVRNGALVLQVPANSVAAKAGLNPTTRGFAGNIVLGDIIVAVDNKPVNGKAELLKALDDYNVGDKVTLQIQRGSEKLQVPVELEEQ</sequence>
<dbReference type="GO" id="GO:0006508">
    <property type="term" value="P:proteolysis"/>
    <property type="evidence" value="ECO:0007669"/>
    <property type="project" value="UniProtKB-KW"/>
</dbReference>
<dbReference type="InterPro" id="IPR039382">
    <property type="entry name" value="DEGP1/8_PDZ_dom"/>
</dbReference>
<dbReference type="GO" id="GO:0004252">
    <property type="term" value="F:serine-type endopeptidase activity"/>
    <property type="evidence" value="ECO:0007669"/>
    <property type="project" value="InterPro"/>
</dbReference>
<dbReference type="InterPro" id="IPR051201">
    <property type="entry name" value="Chloro_Bact_Ser_Proteases"/>
</dbReference>
<dbReference type="PANTHER" id="PTHR43343">
    <property type="entry name" value="PEPTIDASE S12"/>
    <property type="match status" value="1"/>
</dbReference>
<evidence type="ECO:0000256" key="2">
    <source>
        <dbReference type="ARBA" id="ARBA00010541"/>
    </source>
</evidence>
<keyword evidence="3" id="KW-0150">Chloroplast</keyword>
<dbReference type="SUPFAM" id="SSF50494">
    <property type="entry name" value="Trypsin-like serine proteases"/>
    <property type="match status" value="1"/>
</dbReference>
<dbReference type="Pfam" id="PF13180">
    <property type="entry name" value="PDZ_2"/>
    <property type="match status" value="1"/>
</dbReference>
<evidence type="ECO:0000259" key="9">
    <source>
        <dbReference type="SMART" id="SM00228"/>
    </source>
</evidence>
<evidence type="ECO:0000256" key="4">
    <source>
        <dbReference type="ARBA" id="ARBA00022640"/>
    </source>
</evidence>
<reference evidence="10 11" key="1">
    <citation type="submission" date="2024-01" db="EMBL/GenBank/DDBJ databases">
        <title>The genomes of 5 underutilized Papilionoideae crops provide insights into root nodulation and disease resistanc.</title>
        <authorList>
            <person name="Yuan L."/>
        </authorList>
    </citation>
    <scope>NUCLEOTIDE SEQUENCE [LARGE SCALE GENOMIC DNA]</scope>
    <source>
        <strain evidence="10">ZHUSHIDOU_FW_LH</strain>
        <tissue evidence="10">Leaf</tissue>
    </source>
</reference>
<dbReference type="Gene3D" id="2.30.42.10">
    <property type="match status" value="1"/>
</dbReference>
<keyword evidence="6" id="KW-0378">Hydrolase</keyword>
<dbReference type="GO" id="GO:0010206">
    <property type="term" value="P:photosystem II repair"/>
    <property type="evidence" value="ECO:0007669"/>
    <property type="project" value="UniProtKB-ARBA"/>
</dbReference>
<dbReference type="InterPro" id="IPR009003">
    <property type="entry name" value="Peptidase_S1_PA"/>
</dbReference>
<evidence type="ECO:0000256" key="7">
    <source>
        <dbReference type="ARBA" id="ARBA00022825"/>
    </source>
</evidence>
<dbReference type="FunFam" id="2.40.10.10:FF:000103">
    <property type="entry name" value="Protease Do-like 1, chloroplastic"/>
    <property type="match status" value="1"/>
</dbReference>
<dbReference type="PANTHER" id="PTHR43343:SF3">
    <property type="entry name" value="PROTEASE DO-LIKE 8, CHLOROPLASTIC"/>
    <property type="match status" value="1"/>
</dbReference>
<dbReference type="SUPFAM" id="SSF50156">
    <property type="entry name" value="PDZ domain-like"/>
    <property type="match status" value="1"/>
</dbReference>
<evidence type="ECO:0000256" key="6">
    <source>
        <dbReference type="ARBA" id="ARBA00022801"/>
    </source>
</evidence>
<dbReference type="InterPro" id="IPR001940">
    <property type="entry name" value="Peptidase_S1C"/>
</dbReference>
<dbReference type="InterPro" id="IPR036034">
    <property type="entry name" value="PDZ_sf"/>
</dbReference>
<protein>
    <recommendedName>
        <fullName evidence="9">PDZ domain-containing protein</fullName>
    </recommendedName>
</protein>
<comment type="caution">
    <text evidence="10">The sequence shown here is derived from an EMBL/GenBank/DDBJ whole genome shotgun (WGS) entry which is preliminary data.</text>
</comment>
<organism evidence="10 11">
    <name type="scientific">Crotalaria pallida</name>
    <name type="common">Smooth rattlebox</name>
    <name type="synonym">Crotalaria striata</name>
    <dbReference type="NCBI Taxonomy" id="3830"/>
    <lineage>
        <taxon>Eukaryota</taxon>
        <taxon>Viridiplantae</taxon>
        <taxon>Streptophyta</taxon>
        <taxon>Embryophyta</taxon>
        <taxon>Tracheophyta</taxon>
        <taxon>Spermatophyta</taxon>
        <taxon>Magnoliopsida</taxon>
        <taxon>eudicotyledons</taxon>
        <taxon>Gunneridae</taxon>
        <taxon>Pentapetalae</taxon>
        <taxon>rosids</taxon>
        <taxon>fabids</taxon>
        <taxon>Fabales</taxon>
        <taxon>Fabaceae</taxon>
        <taxon>Papilionoideae</taxon>
        <taxon>50 kb inversion clade</taxon>
        <taxon>genistoids sensu lato</taxon>
        <taxon>core genistoids</taxon>
        <taxon>Crotalarieae</taxon>
        <taxon>Crotalaria</taxon>
    </lineage>
</organism>
<keyword evidence="8" id="KW-0809">Transit peptide</keyword>
<dbReference type="AlphaFoldDB" id="A0AAN9EYM3"/>
<evidence type="ECO:0000256" key="3">
    <source>
        <dbReference type="ARBA" id="ARBA00022528"/>
    </source>
</evidence>
<dbReference type="Pfam" id="PF13365">
    <property type="entry name" value="Trypsin_2"/>
    <property type="match status" value="1"/>
</dbReference>
<keyword evidence="7" id="KW-0720">Serine protease</keyword>
<keyword evidence="4" id="KW-0934">Plastid</keyword>
<keyword evidence="5" id="KW-0645">Protease</keyword>
<dbReference type="FunFam" id="2.40.10.10:FF:000001">
    <property type="entry name" value="Periplasmic serine protease DegS"/>
    <property type="match status" value="1"/>
</dbReference>
<dbReference type="Gene3D" id="2.40.10.10">
    <property type="entry name" value="Trypsin-like serine proteases"/>
    <property type="match status" value="2"/>
</dbReference>
<evidence type="ECO:0000313" key="11">
    <source>
        <dbReference type="Proteomes" id="UP001372338"/>
    </source>
</evidence>
<accession>A0AAN9EYM3</accession>
<feature type="domain" description="PDZ" evidence="9">
    <location>
        <begin position="328"/>
        <end position="444"/>
    </location>
</feature>